<sequence length="1394" mass="153728">MPAPADSSHRAPAAPWRGLLELVRERRASLPADQVQELAVDTLGVIAVVAAGAVVLTILLMPAASSASLTVSVGLAVVAVTLRYWARRRYSPAVPWVALGLALVGSLAWIVVLGTVQAVQSLVLLLPIVFSTFLFGARAGLGVAAMASAAMFLLAYLQSHGAALGPRAISPWNQAWVFTEFAVMLCLVLLVLRRHMARWQHAEQEQRLIREREAELREVHQRLATAVQAGQFGSWDYDVQQRRFSYDAQEARIYGLAGQAGERPVDDWYRVLHPDDRKRHEAAFWHAVQGTDRQEQVVRVLRPDGAVRWVHTCFYVERDETGQARRLVGLDRDVTQEMQSRQRQEAALQRRNLAVRAVRGSLWEYDGTTGFVVRDKDLPSLLGWPDDRLVHRFEDVLPLVEPAQQEEYRRFVERIVHGDEDSLEAVFSLRLPGGQSRHLRTLVQVERDAQGRARRAVGMDVDVTGDVRARHALQETNERLTVALSAVQASVWELDAATGRLQWDERGAELYGLDLNADPSAWERLIVPADRETTLERWHACLRDPRCSTYALEYTIERPDGVRRHIRCTGRNERDEQGRLLRSVGLDLDVTEQRETARRMEELAARLTLALSVSGMGVWMVDLRDGRREWNDELYRIYGLAPRPEGLSDAQWEAMIHLDDRERVMRDTARTRRGELQGVGEFRIVRPDGEVRHLRSAARQVRDEIGRIERIVGVTFDVTDQHRATEAIERARLAAVEASRLKSEFLANVSHEIRTPMNGIIGMTELALQGRLEAREQAYVAKAHQAARQLLGVLNDLLDFSKIEAGKLQIEHTEFALEDLLERSLDLVAPQAAAKGLELVVDVPASLPAHHVGDPTRLGQVLSNLLSNAVKFTEQGSIVLRVREADRPQSTGTRLRFEVCDTGIGLDADQQSRLFEPFTQADASTTRRFGGTGLGLVISRRLVEFMGGAMGLHSQPGHGSTFWFELALGVPTHAPVSWVHAACGCAVPHTVVVFDACGTRRAAVEQWLQAWGHRVVAPAEPQPAALGLAAADDLPGEAASAPVVVLLDAALFQASRSSWLGWWSAHASRPGPRPRVHLVCGLLEQDELRPDIERLGWQGCLLKPVLPGRLCAALHGQAPQPLAPAVARDSAPLAGVRVLLAEDNPLNQELACEILERAGVEVTTVGTGAQAVREVQRQHFDLVLMDVQMPEMDGLEATEAIRALGGRFAELPIVAMTAHAMAGDRELSLRAGMNEHLTKPIDSGLLVRTLARWTKPGAGPNGLRGSTHDLPASRPEAGSEGRAASVLDPAQGLRVCGGMPSLYRRALERFAEMYREPAVSGREPAAEQRRQVHSLKGVAASLGLRALEAVSRRIEPRFVGGGRLSADDVDALERALAQARRAVADYLASDSTDG</sequence>
<dbReference type="SMART" id="SM00091">
    <property type="entry name" value="PAS"/>
    <property type="match status" value="4"/>
</dbReference>
<dbReference type="InterPro" id="IPR003661">
    <property type="entry name" value="HisK_dim/P_dom"/>
</dbReference>
<evidence type="ECO:0000259" key="10">
    <source>
        <dbReference type="PROSITE" id="PS50110"/>
    </source>
</evidence>
<feature type="transmembrane region" description="Helical" evidence="8">
    <location>
        <begin position="38"/>
        <end position="61"/>
    </location>
</feature>
<feature type="modified residue" description="Phosphohistidine" evidence="5">
    <location>
        <position position="1333"/>
    </location>
</feature>
<dbReference type="EC" id="2.7.13.3" evidence="2"/>
<feature type="transmembrane region" description="Helical" evidence="8">
    <location>
        <begin position="67"/>
        <end position="86"/>
    </location>
</feature>
<dbReference type="Gene3D" id="3.30.565.10">
    <property type="entry name" value="Histidine kinase-like ATPase, C-terminal domain"/>
    <property type="match status" value="1"/>
</dbReference>
<evidence type="ECO:0000256" key="4">
    <source>
        <dbReference type="ARBA" id="ARBA00023012"/>
    </source>
</evidence>
<feature type="domain" description="PAC" evidence="11">
    <location>
        <begin position="550"/>
        <end position="602"/>
    </location>
</feature>
<dbReference type="SUPFAM" id="SSF55785">
    <property type="entry name" value="PYP-like sensor domain (PAS domain)"/>
    <property type="match status" value="4"/>
</dbReference>
<evidence type="ECO:0000313" key="14">
    <source>
        <dbReference type="Proteomes" id="UP001163266"/>
    </source>
</evidence>
<dbReference type="EMBL" id="CP110257">
    <property type="protein sequence ID" value="UZD54365.1"/>
    <property type="molecule type" value="Genomic_DNA"/>
</dbReference>
<dbReference type="Gene3D" id="3.40.50.2300">
    <property type="match status" value="1"/>
</dbReference>
<dbReference type="Gene3D" id="2.10.70.100">
    <property type="match status" value="2"/>
</dbReference>
<dbReference type="Gene3D" id="3.30.450.20">
    <property type="entry name" value="PAS domain"/>
    <property type="match status" value="4"/>
</dbReference>
<feature type="domain" description="PAC" evidence="11">
    <location>
        <begin position="294"/>
        <end position="346"/>
    </location>
</feature>
<dbReference type="InterPro" id="IPR011006">
    <property type="entry name" value="CheY-like_superfamily"/>
</dbReference>
<feature type="transmembrane region" description="Helical" evidence="8">
    <location>
        <begin position="175"/>
        <end position="192"/>
    </location>
</feature>
<comment type="catalytic activity">
    <reaction evidence="1">
        <text>ATP + protein L-histidine = ADP + protein N-phospho-L-histidine.</text>
        <dbReference type="EC" id="2.7.13.3"/>
    </reaction>
</comment>
<dbReference type="InterPro" id="IPR001610">
    <property type="entry name" value="PAC"/>
</dbReference>
<evidence type="ECO:0000256" key="2">
    <source>
        <dbReference type="ARBA" id="ARBA00012438"/>
    </source>
</evidence>
<dbReference type="InterPro" id="IPR036097">
    <property type="entry name" value="HisK_dim/P_sf"/>
</dbReference>
<dbReference type="SUPFAM" id="SSF55874">
    <property type="entry name" value="ATPase domain of HSP90 chaperone/DNA topoisomerase II/histidine kinase"/>
    <property type="match status" value="1"/>
</dbReference>
<dbReference type="InterPro" id="IPR005467">
    <property type="entry name" value="His_kinase_dom"/>
</dbReference>
<dbReference type="InterPro" id="IPR008207">
    <property type="entry name" value="Sig_transdc_His_kin_Hpt_dom"/>
</dbReference>
<evidence type="ECO:0000259" key="11">
    <source>
        <dbReference type="PROSITE" id="PS50113"/>
    </source>
</evidence>
<evidence type="ECO:0000259" key="9">
    <source>
        <dbReference type="PROSITE" id="PS50109"/>
    </source>
</evidence>
<name>A0ABY6MQT7_9BURK</name>
<dbReference type="Gene3D" id="1.20.120.160">
    <property type="entry name" value="HPT domain"/>
    <property type="match status" value="1"/>
</dbReference>
<keyword evidence="8" id="KW-0472">Membrane</keyword>
<feature type="modified residue" description="4-aspartylphosphate" evidence="6">
    <location>
        <position position="1186"/>
    </location>
</feature>
<feature type="transmembrane region" description="Helical" evidence="8">
    <location>
        <begin position="143"/>
        <end position="163"/>
    </location>
</feature>
<reference evidence="13" key="1">
    <citation type="submission" date="2022-10" db="EMBL/GenBank/DDBJ databases">
        <title>Complete genome sequence of Schlegelella aquatica LMG 23380.</title>
        <authorList>
            <person name="Musilova J."/>
            <person name="Kourilova X."/>
            <person name="Bezdicek M."/>
            <person name="Hermankova K."/>
            <person name="Obruca S."/>
            <person name="Sedlar K."/>
        </authorList>
    </citation>
    <scope>NUCLEOTIDE SEQUENCE</scope>
    <source>
        <strain evidence="13">LMG 23380</strain>
    </source>
</reference>
<dbReference type="PROSITE" id="PS50110">
    <property type="entry name" value="RESPONSE_REGULATORY"/>
    <property type="match status" value="1"/>
</dbReference>
<dbReference type="InterPro" id="IPR036890">
    <property type="entry name" value="HATPase_C_sf"/>
</dbReference>
<dbReference type="SMART" id="SM00387">
    <property type="entry name" value="HATPase_c"/>
    <property type="match status" value="1"/>
</dbReference>
<keyword evidence="3 6" id="KW-0597">Phosphoprotein</keyword>
<keyword evidence="4" id="KW-0902">Two-component regulatory system</keyword>
<dbReference type="Proteomes" id="UP001163266">
    <property type="component" value="Chromosome"/>
</dbReference>
<dbReference type="SUPFAM" id="SSF47384">
    <property type="entry name" value="Homodimeric domain of signal transducing histidine kinase"/>
    <property type="match status" value="1"/>
</dbReference>
<dbReference type="InterPro" id="IPR013655">
    <property type="entry name" value="PAS_fold_3"/>
</dbReference>
<dbReference type="CDD" id="cd00082">
    <property type="entry name" value="HisKA"/>
    <property type="match status" value="1"/>
</dbReference>
<keyword evidence="14" id="KW-1185">Reference proteome</keyword>
<dbReference type="Pfam" id="PF02518">
    <property type="entry name" value="HATPase_c"/>
    <property type="match status" value="1"/>
</dbReference>
<keyword evidence="8" id="KW-0812">Transmembrane</keyword>
<dbReference type="Pfam" id="PF01627">
    <property type="entry name" value="Hpt"/>
    <property type="match status" value="1"/>
</dbReference>
<dbReference type="InterPro" id="IPR000700">
    <property type="entry name" value="PAS-assoc_C"/>
</dbReference>
<dbReference type="CDD" id="cd16922">
    <property type="entry name" value="HATPase_EvgS-ArcB-TorS-like"/>
    <property type="match status" value="1"/>
</dbReference>
<feature type="transmembrane region" description="Helical" evidence="8">
    <location>
        <begin position="93"/>
        <end position="112"/>
    </location>
</feature>
<dbReference type="SMART" id="SM00448">
    <property type="entry name" value="REC"/>
    <property type="match status" value="1"/>
</dbReference>
<protein>
    <recommendedName>
        <fullName evidence="2">histidine kinase</fullName>
        <ecNumber evidence="2">2.7.13.3</ecNumber>
    </recommendedName>
</protein>
<feature type="domain" description="HPt" evidence="12">
    <location>
        <begin position="1291"/>
        <end position="1390"/>
    </location>
</feature>
<dbReference type="PROSITE" id="PS50894">
    <property type="entry name" value="HPT"/>
    <property type="match status" value="1"/>
</dbReference>
<evidence type="ECO:0000256" key="8">
    <source>
        <dbReference type="SAM" id="Phobius"/>
    </source>
</evidence>
<dbReference type="InterPro" id="IPR036641">
    <property type="entry name" value="HPT_dom_sf"/>
</dbReference>
<dbReference type="CDD" id="cd00130">
    <property type="entry name" value="PAS"/>
    <property type="match status" value="2"/>
</dbReference>
<proteinExistence type="predicted"/>
<keyword evidence="8" id="KW-1133">Transmembrane helix</keyword>
<accession>A0ABY6MQT7</accession>
<dbReference type="InterPro" id="IPR035965">
    <property type="entry name" value="PAS-like_dom_sf"/>
</dbReference>
<dbReference type="PROSITE" id="PS50113">
    <property type="entry name" value="PAC"/>
    <property type="match status" value="3"/>
</dbReference>
<dbReference type="Pfam" id="PF00512">
    <property type="entry name" value="HisKA"/>
    <property type="match status" value="1"/>
</dbReference>
<dbReference type="PANTHER" id="PTHR45339">
    <property type="entry name" value="HYBRID SIGNAL TRANSDUCTION HISTIDINE KINASE J"/>
    <property type="match status" value="1"/>
</dbReference>
<evidence type="ECO:0000313" key="13">
    <source>
        <dbReference type="EMBL" id="UZD54365.1"/>
    </source>
</evidence>
<dbReference type="Pfam" id="PF00072">
    <property type="entry name" value="Response_reg"/>
    <property type="match status" value="1"/>
</dbReference>
<feature type="domain" description="Histidine kinase" evidence="9">
    <location>
        <begin position="748"/>
        <end position="970"/>
    </location>
</feature>
<evidence type="ECO:0000256" key="1">
    <source>
        <dbReference type="ARBA" id="ARBA00000085"/>
    </source>
</evidence>
<dbReference type="InterPro" id="IPR000014">
    <property type="entry name" value="PAS"/>
</dbReference>
<dbReference type="PANTHER" id="PTHR45339:SF3">
    <property type="entry name" value="HISTIDINE KINASE"/>
    <property type="match status" value="1"/>
</dbReference>
<dbReference type="NCBIfam" id="TIGR00229">
    <property type="entry name" value="sensory_box"/>
    <property type="match status" value="1"/>
</dbReference>
<evidence type="ECO:0000259" key="12">
    <source>
        <dbReference type="PROSITE" id="PS50894"/>
    </source>
</evidence>
<dbReference type="InterPro" id="IPR003594">
    <property type="entry name" value="HATPase_dom"/>
</dbReference>
<dbReference type="SMART" id="SM00388">
    <property type="entry name" value="HisKA"/>
    <property type="match status" value="1"/>
</dbReference>
<feature type="domain" description="PAC" evidence="11">
    <location>
        <begin position="678"/>
        <end position="730"/>
    </location>
</feature>
<gene>
    <name evidence="13" type="ORF">OMP39_11900</name>
</gene>
<evidence type="ECO:0000256" key="7">
    <source>
        <dbReference type="SAM" id="MobiDB-lite"/>
    </source>
</evidence>
<dbReference type="PRINTS" id="PR00344">
    <property type="entry name" value="BCTRLSENSOR"/>
</dbReference>
<dbReference type="SMART" id="SM00086">
    <property type="entry name" value="PAC"/>
    <property type="match status" value="4"/>
</dbReference>
<dbReference type="InterPro" id="IPR004358">
    <property type="entry name" value="Sig_transdc_His_kin-like_C"/>
</dbReference>
<dbReference type="PROSITE" id="PS50109">
    <property type="entry name" value="HIS_KIN"/>
    <property type="match status" value="1"/>
</dbReference>
<feature type="domain" description="Response regulatory" evidence="10">
    <location>
        <begin position="1137"/>
        <end position="1254"/>
    </location>
</feature>
<dbReference type="SUPFAM" id="SSF52172">
    <property type="entry name" value="CheY-like"/>
    <property type="match status" value="1"/>
</dbReference>
<dbReference type="Gene3D" id="1.10.287.130">
    <property type="match status" value="1"/>
</dbReference>
<organism evidence="13 14">
    <name type="scientific">Caldimonas aquatica</name>
    <dbReference type="NCBI Taxonomy" id="376175"/>
    <lineage>
        <taxon>Bacteria</taxon>
        <taxon>Pseudomonadati</taxon>
        <taxon>Pseudomonadota</taxon>
        <taxon>Betaproteobacteria</taxon>
        <taxon>Burkholderiales</taxon>
        <taxon>Sphaerotilaceae</taxon>
        <taxon>Caldimonas</taxon>
    </lineage>
</organism>
<evidence type="ECO:0000256" key="3">
    <source>
        <dbReference type="ARBA" id="ARBA00022553"/>
    </source>
</evidence>
<feature type="region of interest" description="Disordered" evidence="7">
    <location>
        <begin position="1256"/>
        <end position="1285"/>
    </location>
</feature>
<evidence type="ECO:0000256" key="5">
    <source>
        <dbReference type="PROSITE-ProRule" id="PRU00110"/>
    </source>
</evidence>
<dbReference type="CDD" id="cd17546">
    <property type="entry name" value="REC_hyHK_CKI1_RcsC-like"/>
    <property type="match status" value="1"/>
</dbReference>
<dbReference type="SUPFAM" id="SSF47226">
    <property type="entry name" value="Histidine-containing phosphotransfer domain, HPT domain"/>
    <property type="match status" value="1"/>
</dbReference>
<dbReference type="InterPro" id="IPR001789">
    <property type="entry name" value="Sig_transdc_resp-reg_receiver"/>
</dbReference>
<evidence type="ECO:0000256" key="6">
    <source>
        <dbReference type="PROSITE-ProRule" id="PRU00169"/>
    </source>
</evidence>
<dbReference type="Pfam" id="PF08447">
    <property type="entry name" value="PAS_3"/>
    <property type="match status" value="3"/>
</dbReference>
<dbReference type="RefSeq" id="WP_264891934.1">
    <property type="nucleotide sequence ID" value="NZ_CP110257.1"/>
</dbReference>